<feature type="transmembrane region" description="Helical" evidence="8">
    <location>
        <begin position="45"/>
        <end position="67"/>
    </location>
</feature>
<dbReference type="EMBL" id="KT163693">
    <property type="protein sequence ID" value="AKN21643.1"/>
    <property type="molecule type" value="mRNA"/>
</dbReference>
<proteinExistence type="evidence at transcript level"/>
<feature type="transmembrane region" description="Helical" evidence="8">
    <location>
        <begin position="203"/>
        <end position="221"/>
    </location>
</feature>
<gene>
    <name evidence="9" type="primary">slc35b-3</name>
</gene>
<dbReference type="GO" id="GO:0000139">
    <property type="term" value="C:Golgi membrane"/>
    <property type="evidence" value="ECO:0007669"/>
    <property type="project" value="TreeGrafter"/>
</dbReference>
<sequence>MEGTRKHLFGCSLGIFFSYFFYGIIQEKITKSKFGRENDKFTCILTLVFIQCIINAIIAFIAMKLQNNEVVKSRVPKRLFAFCSLTYIGAMFASNYSLQHVNYPTQVLGKSAKPIPVMILGVLWAKKSYPLRKYGFVFMITLGVMLFLMKDFSSFKLSNSSVIGFGEILLLISLAFDGITGAVQDDLRTKYNVRAYDLMLNMNLWSLVYLFPAILISKEFTVFAQFIIKHPEILTWVVGFGLTSALGQIFIFASITNFGPLMTSIVTTTRKFFTILASVIIFQNPMNFIQGIGTGLVFLGLVLDQMYGKERKLKV</sequence>
<feature type="transmembrane region" description="Helical" evidence="8">
    <location>
        <begin position="233"/>
        <end position="255"/>
    </location>
</feature>
<feature type="transmembrane region" description="Helical" evidence="8">
    <location>
        <begin position="7"/>
        <end position="25"/>
    </location>
</feature>
<evidence type="ECO:0000256" key="2">
    <source>
        <dbReference type="ARBA" id="ARBA00010694"/>
    </source>
</evidence>
<feature type="transmembrane region" description="Helical" evidence="8">
    <location>
        <begin position="79"/>
        <end position="98"/>
    </location>
</feature>
<dbReference type="GO" id="GO:0005460">
    <property type="term" value="F:UDP-glucose transmembrane transporter activity"/>
    <property type="evidence" value="ECO:0007669"/>
    <property type="project" value="TreeGrafter"/>
</dbReference>
<dbReference type="OrthoDB" id="78344at2759"/>
<accession>A0A0H3YKF4</accession>
<evidence type="ECO:0000256" key="4">
    <source>
        <dbReference type="ARBA" id="ARBA00022692"/>
    </source>
</evidence>
<name>A0A0H3YKF4_SCHMD</name>
<dbReference type="PANTHER" id="PTHR10778">
    <property type="entry name" value="SOLUTE CARRIER FAMILY 35 MEMBER B"/>
    <property type="match status" value="1"/>
</dbReference>
<evidence type="ECO:0000256" key="5">
    <source>
        <dbReference type="ARBA" id="ARBA00022824"/>
    </source>
</evidence>
<reference evidence="9" key="1">
    <citation type="journal article" date="2015" name="Elife">
        <title>Stem cells and fluid flow drive cyst formation in an invertebrate excretory organ.</title>
        <authorList>
            <person name="Thi-Kim Vu H."/>
            <person name="Rink J.C."/>
            <person name="McKinney S.A."/>
            <person name="McClain M."/>
            <person name="Lakshmanaperumal N."/>
            <person name="Alexander R."/>
            <person name="Sanchez Alvarado A."/>
        </authorList>
    </citation>
    <scope>NUCLEOTIDE SEQUENCE</scope>
</reference>
<feature type="transmembrane region" description="Helical" evidence="8">
    <location>
        <begin position="131"/>
        <end position="149"/>
    </location>
</feature>
<evidence type="ECO:0000313" key="9">
    <source>
        <dbReference type="EMBL" id="AKN21643.1"/>
    </source>
</evidence>
<evidence type="ECO:0000256" key="6">
    <source>
        <dbReference type="ARBA" id="ARBA00022989"/>
    </source>
</evidence>
<keyword evidence="5" id="KW-0256">Endoplasmic reticulum</keyword>
<comment type="subcellular location">
    <subcellularLocation>
        <location evidence="1">Endoplasmic reticulum membrane</location>
        <topology evidence="1">Multi-pass membrane protein</topology>
    </subcellularLocation>
</comment>
<dbReference type="InterPro" id="IPR013657">
    <property type="entry name" value="SCL35B1-4/HUT1"/>
</dbReference>
<evidence type="ECO:0000256" key="7">
    <source>
        <dbReference type="ARBA" id="ARBA00023136"/>
    </source>
</evidence>
<dbReference type="PANTHER" id="PTHR10778:SF10">
    <property type="entry name" value="SOLUTE CARRIER FAMILY 35 MEMBER B1"/>
    <property type="match status" value="1"/>
</dbReference>
<feature type="transmembrane region" description="Helical" evidence="8">
    <location>
        <begin position="161"/>
        <end position="183"/>
    </location>
</feature>
<dbReference type="GO" id="GO:0005459">
    <property type="term" value="F:UDP-galactose transmembrane transporter activity"/>
    <property type="evidence" value="ECO:0007669"/>
    <property type="project" value="TreeGrafter"/>
</dbReference>
<dbReference type="SUPFAM" id="SSF103481">
    <property type="entry name" value="Multidrug resistance efflux transporter EmrE"/>
    <property type="match status" value="2"/>
</dbReference>
<keyword evidence="6 8" id="KW-1133">Transmembrane helix</keyword>
<dbReference type="GO" id="GO:0005789">
    <property type="term" value="C:endoplasmic reticulum membrane"/>
    <property type="evidence" value="ECO:0007669"/>
    <property type="project" value="UniProtKB-SubCell"/>
</dbReference>
<dbReference type="AlphaFoldDB" id="A0A0H3YKF4"/>
<evidence type="ECO:0000256" key="8">
    <source>
        <dbReference type="SAM" id="Phobius"/>
    </source>
</evidence>
<comment type="similarity">
    <text evidence="2">Belongs to the nucleotide-sugar transporter family. SLC35B subfamily.</text>
</comment>
<protein>
    <submittedName>
        <fullName evidence="9">Slc35b-3</fullName>
    </submittedName>
</protein>
<evidence type="ECO:0000256" key="1">
    <source>
        <dbReference type="ARBA" id="ARBA00004477"/>
    </source>
</evidence>
<keyword evidence="3" id="KW-0813">Transport</keyword>
<keyword evidence="4 8" id="KW-0812">Transmembrane</keyword>
<evidence type="ECO:0000256" key="3">
    <source>
        <dbReference type="ARBA" id="ARBA00022448"/>
    </source>
</evidence>
<organism evidence="9">
    <name type="scientific">Schmidtea mediterranea</name>
    <name type="common">Freshwater planarian flatworm</name>
    <dbReference type="NCBI Taxonomy" id="79327"/>
    <lineage>
        <taxon>Eukaryota</taxon>
        <taxon>Metazoa</taxon>
        <taxon>Spiralia</taxon>
        <taxon>Lophotrochozoa</taxon>
        <taxon>Platyhelminthes</taxon>
        <taxon>Rhabditophora</taxon>
        <taxon>Seriata</taxon>
        <taxon>Tricladida</taxon>
        <taxon>Continenticola</taxon>
        <taxon>Geoplanoidea</taxon>
        <taxon>Dugesiidae</taxon>
        <taxon>Schmidtea</taxon>
    </lineage>
</organism>
<keyword evidence="7 8" id="KW-0472">Membrane</keyword>
<dbReference type="Pfam" id="PF08449">
    <property type="entry name" value="UAA"/>
    <property type="match status" value="1"/>
</dbReference>
<dbReference type="InterPro" id="IPR037185">
    <property type="entry name" value="EmrE-like"/>
</dbReference>
<feature type="transmembrane region" description="Helical" evidence="8">
    <location>
        <begin position="275"/>
        <end position="303"/>
    </location>
</feature>